<dbReference type="Pfam" id="PF14682">
    <property type="entry name" value="SPOB_ab"/>
    <property type="match status" value="1"/>
</dbReference>
<dbReference type="Proteomes" id="UP001172721">
    <property type="component" value="Unassembled WGS sequence"/>
</dbReference>
<evidence type="ECO:0000313" key="5">
    <source>
        <dbReference type="EMBL" id="MDN4526244.1"/>
    </source>
</evidence>
<dbReference type="RefSeq" id="WP_301167274.1">
    <property type="nucleotide sequence ID" value="NZ_JAUHTR010000010.1"/>
</dbReference>
<keyword evidence="1" id="KW-0597">Phosphoprotein</keyword>
<keyword evidence="2" id="KW-0808">Transferase</keyword>
<keyword evidence="3" id="KW-0418">Kinase</keyword>
<dbReference type="InterPro" id="IPR016120">
    <property type="entry name" value="Sig_transdc_His_kin_SpoOB"/>
</dbReference>
<dbReference type="EMBL" id="JAUHTR010000010">
    <property type="protein sequence ID" value="MDN4526244.1"/>
    <property type="molecule type" value="Genomic_DNA"/>
</dbReference>
<dbReference type="SMART" id="SM01317">
    <property type="entry name" value="SPOB_ab"/>
    <property type="match status" value="1"/>
</dbReference>
<gene>
    <name evidence="5" type="ORF">QYB97_17295</name>
</gene>
<accession>A0ABT8HZN9</accession>
<evidence type="ECO:0000259" key="4">
    <source>
        <dbReference type="SMART" id="SM01317"/>
    </source>
</evidence>
<keyword evidence="6" id="KW-1185">Reference proteome</keyword>
<proteinExistence type="predicted"/>
<sequence>MSKDWSTIDVLRHARHDWLNQLQLIKANLSLNRVERVNEIIEEVIVSSRHESNLLNLKVPQLAEYLITFNWLKHPIVLKTEVTGQVRDLSGAESALLEACKSLFSILNPAVNLAAENKLILTINNDLDSTMFMFRLTGSIHNVEDVDSALHDFAETHKTLHVIESYIQTDEVLFSLLLKK</sequence>
<evidence type="ECO:0000256" key="2">
    <source>
        <dbReference type="ARBA" id="ARBA00022679"/>
    </source>
</evidence>
<feature type="domain" description="Sporulation initiation phosphotransferase B C-terminal" evidence="4">
    <location>
        <begin position="59"/>
        <end position="174"/>
    </location>
</feature>
<evidence type="ECO:0000256" key="1">
    <source>
        <dbReference type="ARBA" id="ARBA00022553"/>
    </source>
</evidence>
<organism evidence="5 6">
    <name type="scientific">Fictibacillus fluitans</name>
    <dbReference type="NCBI Taxonomy" id="3058422"/>
    <lineage>
        <taxon>Bacteria</taxon>
        <taxon>Bacillati</taxon>
        <taxon>Bacillota</taxon>
        <taxon>Bacilli</taxon>
        <taxon>Bacillales</taxon>
        <taxon>Fictibacillaceae</taxon>
        <taxon>Fictibacillus</taxon>
    </lineage>
</organism>
<reference evidence="5" key="1">
    <citation type="submission" date="2023-07" db="EMBL/GenBank/DDBJ databases">
        <title>Fictibacillus sp. isolated from freshwater pond.</title>
        <authorList>
            <person name="Kirdat K."/>
            <person name="Bhat A."/>
            <person name="Mourya A."/>
            <person name="Yadav A."/>
        </authorList>
    </citation>
    <scope>NUCLEOTIDE SEQUENCE</scope>
    <source>
        <strain evidence="5">NE201</strain>
    </source>
</reference>
<dbReference type="Gene3D" id="3.30.565.30">
    <property type="entry name" value="Sporulation initiation phosphotransferase B (SpoOB), C-terminal domain"/>
    <property type="match status" value="1"/>
</dbReference>
<protein>
    <submittedName>
        <fullName evidence="5">Spo0B C-terminal domain-containing protein</fullName>
    </submittedName>
</protein>
<dbReference type="Pfam" id="PF14689">
    <property type="entry name" value="SPOB_a"/>
    <property type="match status" value="1"/>
</dbReference>
<comment type="caution">
    <text evidence="5">The sequence shown here is derived from an EMBL/GenBank/DDBJ whole genome shotgun (WGS) entry which is preliminary data.</text>
</comment>
<evidence type="ECO:0000256" key="3">
    <source>
        <dbReference type="ARBA" id="ARBA00022777"/>
    </source>
</evidence>
<dbReference type="Gene3D" id="1.10.287.130">
    <property type="match status" value="1"/>
</dbReference>
<dbReference type="InterPro" id="IPR016122">
    <property type="entry name" value="SpoOB_C"/>
</dbReference>
<evidence type="ECO:0000313" key="6">
    <source>
        <dbReference type="Proteomes" id="UP001172721"/>
    </source>
</evidence>
<name>A0ABT8HZN9_9BACL</name>
<dbReference type="InterPro" id="IPR039506">
    <property type="entry name" value="SPOB_a"/>
</dbReference>
<dbReference type="InterPro" id="IPR037100">
    <property type="entry name" value="Spo0B_C_sf"/>
</dbReference>
<dbReference type="SUPFAM" id="SSF55890">
    <property type="entry name" value="Sporulation response regulatory protein Spo0B"/>
    <property type="match status" value="1"/>
</dbReference>